<dbReference type="KEGG" id="swp:swp_2305"/>
<dbReference type="Proteomes" id="UP000000753">
    <property type="component" value="Chromosome"/>
</dbReference>
<dbReference type="Pfam" id="PF02272">
    <property type="entry name" value="DHHA1"/>
    <property type="match status" value="1"/>
</dbReference>
<dbReference type="SUPFAM" id="SSF64182">
    <property type="entry name" value="DHH phosphoesterases"/>
    <property type="match status" value="1"/>
</dbReference>
<accession>B8CNT1</accession>
<reference evidence="3 4" key="1">
    <citation type="journal article" date="2008" name="PLoS ONE">
        <title>Environmental adaptation: genomic analysis of the piezotolerant and psychrotolerant deep-sea iron reducing bacterium Shewanella piezotolerans WP3.</title>
        <authorList>
            <person name="Wang F."/>
            <person name="Wang J."/>
            <person name="Jian H."/>
            <person name="Zhang B."/>
            <person name="Li S."/>
            <person name="Wang F."/>
            <person name="Zeng X."/>
            <person name="Gao L."/>
            <person name="Bartlett D.H."/>
            <person name="Yu J."/>
            <person name="Hu S."/>
            <person name="Xiao X."/>
        </authorList>
    </citation>
    <scope>NUCLEOTIDE SEQUENCE [LARGE SCALE GENOMIC DNA]</scope>
    <source>
        <strain evidence="4">WP3 / JCM 13877</strain>
    </source>
</reference>
<organism evidence="3 4">
    <name type="scientific">Shewanella piezotolerans (strain WP3 / JCM 13877)</name>
    <dbReference type="NCBI Taxonomy" id="225849"/>
    <lineage>
        <taxon>Bacteria</taxon>
        <taxon>Pseudomonadati</taxon>
        <taxon>Pseudomonadota</taxon>
        <taxon>Gammaproteobacteria</taxon>
        <taxon>Alteromonadales</taxon>
        <taxon>Shewanellaceae</taxon>
        <taxon>Shewanella</taxon>
    </lineage>
</organism>
<dbReference type="PANTHER" id="PTHR47618:SF1">
    <property type="entry name" value="BIFUNCTIONAL OLIGORIBONUCLEASE AND PAP PHOSPHATASE NRNA"/>
    <property type="match status" value="1"/>
</dbReference>
<proteinExistence type="predicted"/>
<dbReference type="eggNOG" id="COG0618">
    <property type="taxonomic scope" value="Bacteria"/>
</dbReference>
<dbReference type="PANTHER" id="PTHR47618">
    <property type="entry name" value="BIFUNCTIONAL OLIGORIBONUCLEASE AND PAP PHOSPHATASE NRNA"/>
    <property type="match status" value="1"/>
</dbReference>
<keyword evidence="4" id="KW-1185">Reference proteome</keyword>
<dbReference type="Pfam" id="PF01368">
    <property type="entry name" value="DHH"/>
    <property type="match status" value="1"/>
</dbReference>
<dbReference type="AlphaFoldDB" id="B8CNT1"/>
<sequence length="345" mass="38399">MKFGTKHSLTIKVTHMIQTSDLVNFVQKLSPLQRVVIQAHDYPDHDAIASAYAMSVLLKELGIDSIIVYNGEIDRISLSNMIEWLNIPVSHCSKAQLTTMDKIITIDGCIGERNVTDMPGEEIAVIDHHVVTPPKNLWFCDVREEYGATATIMFEYFQAFNISMPKDVATALLVGLKIDTAHMTRGVCSADLKAFVMFNQQADLALVNKICRNEITYSELKLFEHVCQSVEQTEGVGLATVSIDCPKNMLGILGDFLLTVNELDVVVVAQSSQRGIQLSLRSECQYVDVAKVMREQLNIKNFGFGGGHSHMAGGVVFKEFLDEFIDEEELHLSPIIDSILALRSF</sequence>
<dbReference type="Gene3D" id="3.90.1640.10">
    <property type="entry name" value="inorganic pyrophosphatase (n-terminal core)"/>
    <property type="match status" value="1"/>
</dbReference>
<dbReference type="InterPro" id="IPR051319">
    <property type="entry name" value="Oligoribo/pAp-PDE_c-di-AMP_PDE"/>
</dbReference>
<dbReference type="SMR" id="B8CNT1"/>
<feature type="domain" description="DDH" evidence="1">
    <location>
        <begin position="34"/>
        <end position="175"/>
    </location>
</feature>
<dbReference type="Gene3D" id="3.10.310.30">
    <property type="match status" value="1"/>
</dbReference>
<dbReference type="HOGENOM" id="CLU_046377_1_0_6"/>
<dbReference type="InterPro" id="IPR003156">
    <property type="entry name" value="DHHA1_dom"/>
</dbReference>
<evidence type="ECO:0000259" key="2">
    <source>
        <dbReference type="Pfam" id="PF02272"/>
    </source>
</evidence>
<dbReference type="InterPro" id="IPR001667">
    <property type="entry name" value="DDH_dom"/>
</dbReference>
<name>B8CNT1_SHEPW</name>
<dbReference type="InterPro" id="IPR038763">
    <property type="entry name" value="DHH_sf"/>
</dbReference>
<evidence type="ECO:0000313" key="4">
    <source>
        <dbReference type="Proteomes" id="UP000000753"/>
    </source>
</evidence>
<feature type="domain" description="DHHA1" evidence="2">
    <location>
        <begin position="242"/>
        <end position="327"/>
    </location>
</feature>
<evidence type="ECO:0000259" key="1">
    <source>
        <dbReference type="Pfam" id="PF01368"/>
    </source>
</evidence>
<protein>
    <submittedName>
        <fullName evidence="3">DHH</fullName>
    </submittedName>
</protein>
<evidence type="ECO:0000313" key="3">
    <source>
        <dbReference type="EMBL" id="ACJ29050.1"/>
    </source>
</evidence>
<gene>
    <name evidence="3" type="ordered locus">swp_2305</name>
</gene>
<dbReference type="GO" id="GO:0003676">
    <property type="term" value="F:nucleic acid binding"/>
    <property type="evidence" value="ECO:0007669"/>
    <property type="project" value="InterPro"/>
</dbReference>
<dbReference type="EMBL" id="CP000472">
    <property type="protein sequence ID" value="ACJ29050.1"/>
    <property type="molecule type" value="Genomic_DNA"/>
</dbReference>
<dbReference type="STRING" id="225849.swp_2305"/>